<dbReference type="Proteomes" id="UP000091967">
    <property type="component" value="Unassembled WGS sequence"/>
</dbReference>
<organism evidence="1 2">
    <name type="scientific">Fusarium poae</name>
    <dbReference type="NCBI Taxonomy" id="36050"/>
    <lineage>
        <taxon>Eukaryota</taxon>
        <taxon>Fungi</taxon>
        <taxon>Dikarya</taxon>
        <taxon>Ascomycota</taxon>
        <taxon>Pezizomycotina</taxon>
        <taxon>Sordariomycetes</taxon>
        <taxon>Hypocreomycetidae</taxon>
        <taxon>Hypocreales</taxon>
        <taxon>Nectriaceae</taxon>
        <taxon>Fusarium</taxon>
    </lineage>
</organism>
<dbReference type="AlphaFoldDB" id="A0A1B8B9N1"/>
<evidence type="ECO:0000313" key="2">
    <source>
        <dbReference type="Proteomes" id="UP000091967"/>
    </source>
</evidence>
<dbReference type="EMBL" id="LYXU01000001">
    <property type="protein sequence ID" value="OBS29434.1"/>
    <property type="molecule type" value="Genomic_DNA"/>
</dbReference>
<protein>
    <submittedName>
        <fullName evidence="1">Uncharacterized protein</fullName>
    </submittedName>
</protein>
<evidence type="ECO:0000313" key="1">
    <source>
        <dbReference type="EMBL" id="OBS29434.1"/>
    </source>
</evidence>
<reference evidence="1 2" key="1">
    <citation type="submission" date="2016-06" db="EMBL/GenBank/DDBJ databases">
        <title>Living apart together: crosstalk between the core and supernumerary genomes in a fungal plant pathogen.</title>
        <authorList>
            <person name="Vanheule A."/>
            <person name="Audenaert K."/>
            <person name="Warris S."/>
            <person name="Van De Geest H."/>
            <person name="Schijlen E."/>
            <person name="Hofte M."/>
            <person name="De Saeger S."/>
            <person name="Haesaert G."/>
            <person name="Waalwijk C."/>
            <person name="Van Der Lee T."/>
        </authorList>
    </citation>
    <scope>NUCLEOTIDE SEQUENCE [LARGE SCALE GENOMIC DNA]</scope>
    <source>
        <strain evidence="1 2">2516</strain>
    </source>
</reference>
<keyword evidence="2" id="KW-1185">Reference proteome</keyword>
<accession>A0A1B8B9N1</accession>
<comment type="caution">
    <text evidence="1">The sequence shown here is derived from an EMBL/GenBank/DDBJ whole genome shotgun (WGS) entry which is preliminary data.</text>
</comment>
<gene>
    <name evidence="1" type="ORF">FPOA_03371</name>
</gene>
<name>A0A1B8B9N1_FUSPO</name>
<sequence length="281" mass="31632">MPSNNQPREGFRYEIRRRLNHLRQRSNRSSPEIPEEASAITARPMILYHYCQNDETGHALYIFSALILSLLQQCEGLKRTFFDWYNQDLLTGNFEPSTNVHKLVGFFQRTVQGLDRPFFLNTAATALESLGAARRRVSILELSRAIALGTAGPDITTVAEVAERVDDQCVMALIQPFIAGVDVSNRKKRQIVIVHQSAKEFILYDLALTRPGFQNVATGLTAGGTIVNRDITSRLENNIFKTCVRYLLLDEINRTPLFSDEQIAILELPEWPNGALILGGN</sequence>
<proteinExistence type="predicted"/>